<evidence type="ECO:0000256" key="1">
    <source>
        <dbReference type="SAM" id="SignalP"/>
    </source>
</evidence>
<name>A0ABP7DDY6_9MICC</name>
<keyword evidence="1" id="KW-0732">Signal</keyword>
<comment type="caution">
    <text evidence="2">The sequence shown here is derived from an EMBL/GenBank/DDBJ whole genome shotgun (WGS) entry which is preliminary data.</text>
</comment>
<sequence length="151" mass="15599">MKTTAVFTPLAVLAAAAGLVASAAPAHAAADEVQYANVHLLANGAGINAEVGYVCQKGWQGTLSIAVSQANGRNAAIGRYYPSYLSECTGKAQTLEAVILPETLAFREGSALVWITLDLCPAVQPPIAEGTIPQQTCKSGDTLVLETELAE</sequence>
<feature type="signal peptide" evidence="1">
    <location>
        <begin position="1"/>
        <end position="28"/>
    </location>
</feature>
<dbReference type="RefSeq" id="WP_345154233.1">
    <property type="nucleotide sequence ID" value="NZ_BAABEO010000034.1"/>
</dbReference>
<protein>
    <submittedName>
        <fullName evidence="2">Uncharacterized protein</fullName>
    </submittedName>
</protein>
<dbReference type="EMBL" id="BAABEO010000034">
    <property type="protein sequence ID" value="GAA3702349.1"/>
    <property type="molecule type" value="Genomic_DNA"/>
</dbReference>
<dbReference type="Proteomes" id="UP001500752">
    <property type="component" value="Unassembled WGS sequence"/>
</dbReference>
<reference evidence="3" key="1">
    <citation type="journal article" date="2019" name="Int. J. Syst. Evol. Microbiol.">
        <title>The Global Catalogue of Microorganisms (GCM) 10K type strain sequencing project: providing services to taxonomists for standard genome sequencing and annotation.</title>
        <authorList>
            <consortium name="The Broad Institute Genomics Platform"/>
            <consortium name="The Broad Institute Genome Sequencing Center for Infectious Disease"/>
            <person name="Wu L."/>
            <person name="Ma J."/>
        </authorList>
    </citation>
    <scope>NUCLEOTIDE SEQUENCE [LARGE SCALE GENOMIC DNA]</scope>
    <source>
        <strain evidence="3">JCM 30742</strain>
    </source>
</reference>
<accession>A0ABP7DDY6</accession>
<evidence type="ECO:0000313" key="2">
    <source>
        <dbReference type="EMBL" id="GAA3702349.1"/>
    </source>
</evidence>
<gene>
    <name evidence="2" type="ORF">GCM10023081_43450</name>
</gene>
<evidence type="ECO:0000313" key="3">
    <source>
        <dbReference type="Proteomes" id="UP001500752"/>
    </source>
</evidence>
<feature type="chain" id="PRO_5046257673" evidence="1">
    <location>
        <begin position="29"/>
        <end position="151"/>
    </location>
</feature>
<proteinExistence type="predicted"/>
<organism evidence="2 3">
    <name type="scientific">Arthrobacter ginkgonis</name>
    <dbReference type="NCBI Taxonomy" id="1630594"/>
    <lineage>
        <taxon>Bacteria</taxon>
        <taxon>Bacillati</taxon>
        <taxon>Actinomycetota</taxon>
        <taxon>Actinomycetes</taxon>
        <taxon>Micrococcales</taxon>
        <taxon>Micrococcaceae</taxon>
        <taxon>Arthrobacter</taxon>
    </lineage>
</organism>
<keyword evidence="3" id="KW-1185">Reference proteome</keyword>